<dbReference type="PANTHER" id="PTHR43649:SF12">
    <property type="entry name" value="DIACETYLCHITOBIOSE BINDING PROTEIN DASA"/>
    <property type="match status" value="1"/>
</dbReference>
<feature type="signal peptide" evidence="4">
    <location>
        <begin position="1"/>
        <end position="22"/>
    </location>
</feature>
<keyword evidence="5" id="KW-0813">Transport</keyword>
<dbReference type="PANTHER" id="PTHR43649">
    <property type="entry name" value="ARABINOSE-BINDING PROTEIN-RELATED"/>
    <property type="match status" value="1"/>
</dbReference>
<organism evidence="5 6">
    <name type="scientific">Labrys wisconsinensis</name>
    <dbReference type="NCBI Taxonomy" id="425677"/>
    <lineage>
        <taxon>Bacteria</taxon>
        <taxon>Pseudomonadati</taxon>
        <taxon>Pseudomonadota</taxon>
        <taxon>Alphaproteobacteria</taxon>
        <taxon>Hyphomicrobiales</taxon>
        <taxon>Xanthobacteraceae</taxon>
        <taxon>Labrys</taxon>
    </lineage>
</organism>
<evidence type="ECO:0000256" key="2">
    <source>
        <dbReference type="ARBA" id="ARBA00008520"/>
    </source>
</evidence>
<keyword evidence="4" id="KW-0732">Signal</keyword>
<keyword evidence="3" id="KW-0574">Periplasm</keyword>
<feature type="chain" id="PRO_5046864298" evidence="4">
    <location>
        <begin position="23"/>
        <end position="419"/>
    </location>
</feature>
<dbReference type="InterPro" id="IPR050490">
    <property type="entry name" value="Bact_solute-bd_prot1"/>
</dbReference>
<comment type="caution">
    <text evidence="5">The sequence shown here is derived from an EMBL/GenBank/DDBJ whole genome shotgun (WGS) entry which is preliminary data.</text>
</comment>
<protein>
    <submittedName>
        <fullName evidence="5">Multiple sugar transport system substrate-binding protein</fullName>
    </submittedName>
</protein>
<dbReference type="InterPro" id="IPR006059">
    <property type="entry name" value="SBP"/>
</dbReference>
<sequence>MSRLLLATAAMLAAFWPSLCNAAPVEISVDTAFPEYFDMHKAIGDAFMKAHPDIVVKFNSPAKTYDELLQRSLRNAITGDGADVAFQSYNFVQQTADRNLAVPLDEMIAAETDWSGLGYLPNITTMARANGKIYGLPFNTSIPFIYYNLNQANNAGWDVAKLPQSWTDVARLSKGIAEKSGPGTGLYFDYYYIVANLTFDALLKGQGGAMMSADLKQIRFDGADGMKALETLRELGASGMMDTTRDQAIQSFKAGSLGIYASTSSSIIDFRKAAGESGFTLGCSTFPLPDPDGRFPAGGNAGMILSKDPAKQRAAWEYIKFAGGEVGQFLVAKYTGYIPTNTKVLANPEFRANRYSDPCVKAAVDQLSRITGPFTFPGPNAQRISNALRDLMREAVTQKQTPAQIMPQMVDAAKRMLAN</sequence>
<dbReference type="Pfam" id="PF13416">
    <property type="entry name" value="SBP_bac_8"/>
    <property type="match status" value="1"/>
</dbReference>
<evidence type="ECO:0000256" key="1">
    <source>
        <dbReference type="ARBA" id="ARBA00004418"/>
    </source>
</evidence>
<dbReference type="Proteomes" id="UP001242480">
    <property type="component" value="Unassembled WGS sequence"/>
</dbReference>
<evidence type="ECO:0000256" key="3">
    <source>
        <dbReference type="ARBA" id="ARBA00022764"/>
    </source>
</evidence>
<evidence type="ECO:0000313" key="5">
    <source>
        <dbReference type="EMBL" id="MDQ0473520.1"/>
    </source>
</evidence>
<reference evidence="5 6" key="1">
    <citation type="submission" date="2023-07" db="EMBL/GenBank/DDBJ databases">
        <title>Genomic Encyclopedia of Type Strains, Phase IV (KMG-IV): sequencing the most valuable type-strain genomes for metagenomic binning, comparative biology and taxonomic classification.</title>
        <authorList>
            <person name="Goeker M."/>
        </authorList>
    </citation>
    <scope>NUCLEOTIDE SEQUENCE [LARGE SCALE GENOMIC DNA]</scope>
    <source>
        <strain evidence="5 6">DSM 19619</strain>
    </source>
</reference>
<gene>
    <name evidence="5" type="ORF">QO011_006556</name>
</gene>
<proteinExistence type="inferred from homology"/>
<dbReference type="SUPFAM" id="SSF53850">
    <property type="entry name" value="Periplasmic binding protein-like II"/>
    <property type="match status" value="1"/>
</dbReference>
<keyword evidence="6" id="KW-1185">Reference proteome</keyword>
<comment type="subcellular location">
    <subcellularLocation>
        <location evidence="1">Periplasm</location>
    </subcellularLocation>
</comment>
<dbReference type="Gene3D" id="3.40.190.10">
    <property type="entry name" value="Periplasmic binding protein-like II"/>
    <property type="match status" value="2"/>
</dbReference>
<evidence type="ECO:0000256" key="4">
    <source>
        <dbReference type="SAM" id="SignalP"/>
    </source>
</evidence>
<dbReference type="RefSeq" id="WP_307281892.1">
    <property type="nucleotide sequence ID" value="NZ_JAUSVX010000016.1"/>
</dbReference>
<dbReference type="EMBL" id="JAUSVX010000016">
    <property type="protein sequence ID" value="MDQ0473520.1"/>
    <property type="molecule type" value="Genomic_DNA"/>
</dbReference>
<accession>A0ABU0JIS1</accession>
<name>A0ABU0JIS1_9HYPH</name>
<comment type="similarity">
    <text evidence="2">Belongs to the bacterial solute-binding protein 1 family.</text>
</comment>
<keyword evidence="5" id="KW-0762">Sugar transport</keyword>
<evidence type="ECO:0000313" key="6">
    <source>
        <dbReference type="Proteomes" id="UP001242480"/>
    </source>
</evidence>